<evidence type="ECO:0000256" key="9">
    <source>
        <dbReference type="ARBA" id="ARBA00023014"/>
    </source>
</evidence>
<feature type="binding site" evidence="13">
    <location>
        <position position="592"/>
    </location>
    <ligand>
        <name>[4Fe-4S] cluster</name>
        <dbReference type="ChEBI" id="CHEBI:49883"/>
        <note>4Fe-4S-S-AdoMet</note>
    </ligand>
</feature>
<keyword evidence="9 13" id="KW-0411">Iron-sulfur</keyword>
<dbReference type="Pfam" id="PF13667">
    <property type="entry name" value="ThiC-associated"/>
    <property type="match status" value="1"/>
</dbReference>
<evidence type="ECO:0000256" key="2">
    <source>
        <dbReference type="ARBA" id="ARBA00004948"/>
    </source>
</evidence>
<name>A0A8J7FJQ8_9NEIS</name>
<dbReference type="Proteomes" id="UP000604481">
    <property type="component" value="Unassembled WGS sequence"/>
</dbReference>
<dbReference type="FunFam" id="3.20.20.540:FF:000001">
    <property type="entry name" value="Phosphomethylpyrimidine synthase"/>
    <property type="match status" value="1"/>
</dbReference>
<dbReference type="PANTHER" id="PTHR30557">
    <property type="entry name" value="THIAMINE BIOSYNTHESIS PROTEIN THIC"/>
    <property type="match status" value="1"/>
</dbReference>
<keyword evidence="6 13" id="KW-0862">Zinc</keyword>
<dbReference type="GO" id="GO:0008270">
    <property type="term" value="F:zinc ion binding"/>
    <property type="evidence" value="ECO:0007669"/>
    <property type="project" value="UniProtKB-UniRule"/>
</dbReference>
<dbReference type="HAMAP" id="MF_00089">
    <property type="entry name" value="ThiC"/>
    <property type="match status" value="1"/>
</dbReference>
<dbReference type="NCBIfam" id="NF006763">
    <property type="entry name" value="PRK09284.1"/>
    <property type="match status" value="1"/>
</dbReference>
<keyword evidence="10 13" id="KW-0456">Lyase</keyword>
<feature type="binding site" evidence="13">
    <location>
        <position position="584"/>
    </location>
    <ligand>
        <name>[4Fe-4S] cluster</name>
        <dbReference type="ChEBI" id="CHEBI:49883"/>
        <note>4Fe-4S-S-AdoMet</note>
    </ligand>
</feature>
<dbReference type="NCBIfam" id="TIGR00190">
    <property type="entry name" value="thiC"/>
    <property type="match status" value="1"/>
</dbReference>
<evidence type="ECO:0000313" key="16">
    <source>
        <dbReference type="Proteomes" id="UP000604481"/>
    </source>
</evidence>
<dbReference type="Gene3D" id="6.10.250.620">
    <property type="match status" value="1"/>
</dbReference>
<dbReference type="SFLD" id="SFLDG01114">
    <property type="entry name" value="phosphomethylpyrimidine_syntha"/>
    <property type="match status" value="1"/>
</dbReference>
<dbReference type="SFLD" id="SFLDF00407">
    <property type="entry name" value="phosphomethylpyrimidine_syntha"/>
    <property type="match status" value="1"/>
</dbReference>
<feature type="binding site" evidence="13">
    <location>
        <position position="300"/>
    </location>
    <ligand>
        <name>substrate</name>
    </ligand>
</feature>
<reference evidence="15 16" key="1">
    <citation type="submission" date="2020-10" db="EMBL/GenBank/DDBJ databases">
        <title>The genome sequence of Chitinilyticum litopenaei 4Y14.</title>
        <authorList>
            <person name="Liu Y."/>
        </authorList>
    </citation>
    <scope>NUCLEOTIDE SEQUENCE [LARGE SCALE GENOMIC DNA]</scope>
    <source>
        <strain evidence="15 16">4Y14</strain>
    </source>
</reference>
<keyword evidence="4 13" id="KW-0949">S-adenosyl-L-methionine</keyword>
<dbReference type="EMBL" id="JADFUA010000011">
    <property type="protein sequence ID" value="MBE9610645.1"/>
    <property type="molecule type" value="Genomic_DNA"/>
</dbReference>
<evidence type="ECO:0000256" key="13">
    <source>
        <dbReference type="HAMAP-Rule" id="MF_00089"/>
    </source>
</evidence>
<evidence type="ECO:0000256" key="6">
    <source>
        <dbReference type="ARBA" id="ARBA00022833"/>
    </source>
</evidence>
<keyword evidence="7 13" id="KW-0784">Thiamine biosynthesis</keyword>
<feature type="binding site" evidence="13">
    <location>
        <position position="587"/>
    </location>
    <ligand>
        <name>[4Fe-4S] cluster</name>
        <dbReference type="ChEBI" id="CHEBI:49883"/>
        <note>4Fe-4S-S-AdoMet</note>
    </ligand>
</feature>
<evidence type="ECO:0000256" key="12">
    <source>
        <dbReference type="ARBA" id="ARBA00061546"/>
    </source>
</evidence>
<dbReference type="NCBIfam" id="NF009895">
    <property type="entry name" value="PRK13352.1"/>
    <property type="match status" value="1"/>
</dbReference>
<evidence type="ECO:0000256" key="4">
    <source>
        <dbReference type="ARBA" id="ARBA00022691"/>
    </source>
</evidence>
<dbReference type="GO" id="GO:0005829">
    <property type="term" value="C:cytosol"/>
    <property type="evidence" value="ECO:0007669"/>
    <property type="project" value="TreeGrafter"/>
</dbReference>
<dbReference type="InterPro" id="IPR025747">
    <property type="entry name" value="ThiC-associated_dom"/>
</dbReference>
<dbReference type="InterPro" id="IPR037509">
    <property type="entry name" value="ThiC"/>
</dbReference>
<dbReference type="GO" id="GO:0009229">
    <property type="term" value="P:thiamine diphosphate biosynthetic process"/>
    <property type="evidence" value="ECO:0007669"/>
    <property type="project" value="UniProtKB-UniRule"/>
</dbReference>
<dbReference type="Pfam" id="PF01964">
    <property type="entry name" value="ThiC_Rad_SAM"/>
    <property type="match status" value="1"/>
</dbReference>
<dbReference type="GO" id="GO:0070284">
    <property type="term" value="F:phosphomethylpyrimidine synthase activity"/>
    <property type="evidence" value="ECO:0007669"/>
    <property type="project" value="UniProtKB-EC"/>
</dbReference>
<dbReference type="InterPro" id="IPR002817">
    <property type="entry name" value="ThiC/BzaA/B"/>
</dbReference>
<protein>
    <recommendedName>
        <fullName evidence="13">Phosphomethylpyrimidine synthase</fullName>
        <ecNumber evidence="13">4.1.99.17</ecNumber>
    </recommendedName>
    <alternativeName>
        <fullName evidence="13">Hydroxymethylpyrimidine phosphate synthase</fullName>
        <shortName evidence="13">HMP-P synthase</shortName>
        <shortName evidence="13">HMP-phosphate synthase</shortName>
        <shortName evidence="13">HMPP synthase</shortName>
    </alternativeName>
    <alternativeName>
        <fullName evidence="13">Thiamine biosynthesis protein ThiC</fullName>
    </alternativeName>
</protein>
<evidence type="ECO:0000313" key="15">
    <source>
        <dbReference type="EMBL" id="MBE9610645.1"/>
    </source>
</evidence>
<feature type="binding site" evidence="13">
    <location>
        <begin position="356"/>
        <end position="358"/>
    </location>
    <ligand>
        <name>substrate</name>
    </ligand>
</feature>
<comment type="cofactor">
    <cofactor evidence="13">
        <name>[4Fe-4S] cluster</name>
        <dbReference type="ChEBI" id="CHEBI:49883"/>
    </cofactor>
    <text evidence="13">Binds 1 [4Fe-4S] cluster per subunit. The cluster is coordinated with 3 cysteines and an exchangeable S-adenosyl-L-methionine.</text>
</comment>
<comment type="subunit">
    <text evidence="13">Homodimer.</text>
</comment>
<dbReference type="GO" id="GO:0051539">
    <property type="term" value="F:4 iron, 4 sulfur cluster binding"/>
    <property type="evidence" value="ECO:0007669"/>
    <property type="project" value="UniProtKB-KW"/>
</dbReference>
<keyword evidence="3 13" id="KW-0004">4Fe-4S</keyword>
<dbReference type="Gene3D" id="3.20.20.540">
    <property type="entry name" value="Radical SAM ThiC family, central domain"/>
    <property type="match status" value="1"/>
</dbReference>
<evidence type="ECO:0000259" key="14">
    <source>
        <dbReference type="Pfam" id="PF13667"/>
    </source>
</evidence>
<dbReference type="PANTHER" id="PTHR30557:SF1">
    <property type="entry name" value="PHOSPHOMETHYLPYRIMIDINE SYNTHASE, CHLOROPLASTIC"/>
    <property type="match status" value="1"/>
</dbReference>
<dbReference type="GO" id="GO:0009228">
    <property type="term" value="P:thiamine biosynthetic process"/>
    <property type="evidence" value="ECO:0007669"/>
    <property type="project" value="UniProtKB-UniRule"/>
</dbReference>
<dbReference type="InterPro" id="IPR038521">
    <property type="entry name" value="ThiC/Bza_core_dom"/>
</dbReference>
<comment type="similarity">
    <text evidence="12 13">Belongs to the ThiC family.</text>
</comment>
<comment type="pathway">
    <text evidence="2 13">Cofactor biosynthesis; thiamine diphosphate biosynthesis.</text>
</comment>
<keyword evidence="5 13" id="KW-0479">Metal-binding</keyword>
<evidence type="ECO:0000256" key="7">
    <source>
        <dbReference type="ARBA" id="ARBA00022977"/>
    </source>
</evidence>
<feature type="binding site" evidence="13">
    <location>
        <position position="336"/>
    </location>
    <ligand>
        <name>substrate</name>
    </ligand>
</feature>
<accession>A0A8J7FJQ8</accession>
<evidence type="ECO:0000256" key="5">
    <source>
        <dbReference type="ARBA" id="ARBA00022723"/>
    </source>
</evidence>
<keyword evidence="16" id="KW-1185">Reference proteome</keyword>
<evidence type="ECO:0000256" key="10">
    <source>
        <dbReference type="ARBA" id="ARBA00023239"/>
    </source>
</evidence>
<dbReference type="AlphaFoldDB" id="A0A8J7FJQ8"/>
<organism evidence="15 16">
    <name type="scientific">Chitinilyticum piscinae</name>
    <dbReference type="NCBI Taxonomy" id="2866724"/>
    <lineage>
        <taxon>Bacteria</taxon>
        <taxon>Pseudomonadati</taxon>
        <taxon>Pseudomonadota</taxon>
        <taxon>Betaproteobacteria</taxon>
        <taxon>Neisseriales</taxon>
        <taxon>Chitinibacteraceae</taxon>
        <taxon>Chitinilyticum</taxon>
    </lineage>
</organism>
<evidence type="ECO:0000256" key="8">
    <source>
        <dbReference type="ARBA" id="ARBA00023004"/>
    </source>
</evidence>
<feature type="domain" description="ThiC-associated" evidence="14">
    <location>
        <begin position="21"/>
        <end position="98"/>
    </location>
</feature>
<feature type="binding site" evidence="13">
    <location>
        <position position="242"/>
    </location>
    <ligand>
        <name>substrate</name>
    </ligand>
</feature>
<sequence length="638" mass="71577">MNKPTEFRAETAQVDEAAIQPLPNSRKVYVEGSRPDIRVPMREISQDDTPTMFGGEQNPAIYVYDCSGPYTDPAAKIDVRKGLEPIRAAWIEERNDTEILDGLTSEYGRMREADASLDHLRFDLQRKPRRAKTGANVSQMHYARKGIVTPEMEYVAIRENLQREKYIESLQALGAKGEKMAKMMLRQHPGQNFGANIPEKITPEFVRDEIAAGRAIIPNNINHPESEPMIIGRNFLVKINGNIGNSAVTSSITEEVDKMTWGIRWGADTIMDLSTGKNIHETREWILRNSPVPIGTVPIYQALEKVNGKAEDLTWEIFKDTLIEQAEQGVDYFTIHAGVLLRYVPMTANRMTGIVSRGGSIMAKWCLAHHKENFLYTHFEEICEIMKQYDVAFSLGDGLRPGSVWDANDEAQLGELKTLGELTQIAWKHDVQVMIEGPGHVPMQLIKENMDKELEWCHEAPFYTLGPLTTDIAPGYDHITSAIGAAQIGWYGCAMLCYVTPKEHLGLPNKDDVKEGIITYKLAAHAADLAKGHPGAQIRDNALSKARFEFRWEDQFNLGLDPDRARSFHDETLPKESAKVAHFCSMCGPHFCSMKITQDVREFAEKQGLEANEEALAKGMEAKAIEFVQGGAKLYDKA</sequence>
<feature type="binding site" evidence="13">
    <location>
        <position position="504"/>
    </location>
    <ligand>
        <name>Zn(2+)</name>
        <dbReference type="ChEBI" id="CHEBI:29105"/>
    </ligand>
</feature>
<comment type="catalytic activity">
    <reaction evidence="11 13">
        <text>5-amino-1-(5-phospho-beta-D-ribosyl)imidazole + S-adenosyl-L-methionine = 4-amino-2-methyl-5-(phosphooxymethyl)pyrimidine + CO + 5'-deoxyadenosine + formate + L-methionine + 3 H(+)</text>
        <dbReference type="Rhea" id="RHEA:24840"/>
        <dbReference type="ChEBI" id="CHEBI:15378"/>
        <dbReference type="ChEBI" id="CHEBI:15740"/>
        <dbReference type="ChEBI" id="CHEBI:17245"/>
        <dbReference type="ChEBI" id="CHEBI:17319"/>
        <dbReference type="ChEBI" id="CHEBI:57844"/>
        <dbReference type="ChEBI" id="CHEBI:58354"/>
        <dbReference type="ChEBI" id="CHEBI:59789"/>
        <dbReference type="ChEBI" id="CHEBI:137981"/>
        <dbReference type="EC" id="4.1.99.17"/>
    </reaction>
</comment>
<evidence type="ECO:0000256" key="1">
    <source>
        <dbReference type="ARBA" id="ARBA00003175"/>
    </source>
</evidence>
<evidence type="ECO:0000256" key="3">
    <source>
        <dbReference type="ARBA" id="ARBA00022485"/>
    </source>
</evidence>
<proteinExistence type="inferred from homology"/>
<keyword evidence="8 13" id="KW-0408">Iron</keyword>
<feature type="binding site" evidence="13">
    <location>
        <position position="440"/>
    </location>
    <ligand>
        <name>Zn(2+)</name>
        <dbReference type="ChEBI" id="CHEBI:29105"/>
    </ligand>
</feature>
<dbReference type="EC" id="4.1.99.17" evidence="13"/>
<evidence type="ECO:0000256" key="11">
    <source>
        <dbReference type="ARBA" id="ARBA00050218"/>
    </source>
</evidence>
<gene>
    <name evidence="13 15" type="primary">thiC</name>
    <name evidence="15" type="ORF">INR99_14990</name>
</gene>
<feature type="binding site" evidence="13">
    <location>
        <position position="436"/>
    </location>
    <ligand>
        <name>substrate</name>
    </ligand>
</feature>
<dbReference type="SFLD" id="SFLDS00113">
    <property type="entry name" value="Radical_SAM_Phosphomethylpyrim"/>
    <property type="match status" value="1"/>
</dbReference>
<feature type="binding site" evidence="13">
    <location>
        <begin position="397"/>
        <end position="400"/>
    </location>
    <ligand>
        <name>substrate</name>
    </ligand>
</feature>
<comment type="function">
    <text evidence="1 13">Catalyzes the synthesis of the hydroxymethylpyrimidine phosphate (HMP-P) moiety of thiamine from aminoimidazole ribotide (AIR) in a radical S-adenosyl-L-methionine (SAM)-dependent reaction.</text>
</comment>
<dbReference type="UniPathway" id="UPA00060"/>
<comment type="caution">
    <text evidence="15">The sequence shown here is derived from an EMBL/GenBank/DDBJ whole genome shotgun (WGS) entry which is preliminary data.</text>
</comment>
<feature type="binding site" evidence="13">
    <location>
        <position position="463"/>
    </location>
    <ligand>
        <name>substrate</name>
    </ligand>
</feature>
<feature type="binding site" evidence="13">
    <location>
        <position position="271"/>
    </location>
    <ligand>
        <name>substrate</name>
    </ligand>
</feature>